<evidence type="ECO:0008006" key="6">
    <source>
        <dbReference type="Google" id="ProtNLM"/>
    </source>
</evidence>
<name>A0A177J7V3_SPHYA</name>
<organism evidence="4 5">
    <name type="scientific">Sphingobium yanoikuyae</name>
    <name type="common">Sphingomonas yanoikuyae</name>
    <dbReference type="NCBI Taxonomy" id="13690"/>
    <lineage>
        <taxon>Bacteria</taxon>
        <taxon>Pseudomonadati</taxon>
        <taxon>Pseudomonadota</taxon>
        <taxon>Alphaproteobacteria</taxon>
        <taxon>Sphingomonadales</taxon>
        <taxon>Sphingomonadaceae</taxon>
        <taxon>Sphingobium</taxon>
    </lineage>
</organism>
<feature type="signal peptide" evidence="3">
    <location>
        <begin position="1"/>
        <end position="24"/>
    </location>
</feature>
<sequence length="1367" mass="141680">MSGFMRKAALVVGAVALVAATAGAAAPLLAPGMAGAAGISGVASAATLTAIGTYGGLAAGVLTAISAATAPGMSSQGSQTSFTTNPQSGLPYAMGRTRMSGLRIYAKTNTRPGYTKFNDLLWFGAMLSIGGAIGGIEKFTADNEIVTFDASGNAIGDYHDYQAQKIHLGGQQTSALALTLGGGSAPGWTTSHKLSGITHAMWCLRYNKQGEMYGAGAPEPAWIGNWVKVYDPRLDSTYPGGSGSCRALVESTYVWSDNPGLHALTWALGRWQNGKRTCGIGAPVANIRVAEFVECANVCEANGWKVGGVEWTTDSKWDTLKRILQAGGAIPTQTGAMVGCLVSTPRTAIATIESRHLLDSLSIAATKSRRDRFNSVIPRYVDEDSDWSVISGTAITVSDYVTADKGQRTKEIDYPLVQVFSGQVAKQPGQLAAYDIVNSREAGPINFTTGPEWIGLKTGDVILLNVPEEGLVNQPVLITRRAPDPSTGKVAFSAQTETYAKHAYALGQSTTPPAPFSLTAPDLKPPAPAASNWAAAGTVTGEGLPAIVVTGNSEMPSADAVLIDYKLPADATWTRSAILSANEPVQHVIAPLQSETAYQVRVGYRVEQIDGDFTILAAVTTGVGVISDISNTVGEQQDKLDQLEADTAAAEVAIAAAQAQIAEIQSSVTADFSAVNQAVDALNLDVSGVRSDITSLEQQAAGIIASIGDVGVEVAQLTTDLATANSNIGINAQAITSVSGSVAQLSSTVQAHDASIITNAQAIGALGSDLAILTTRVTAGGPNLQPNGGLENGLVGMSYVAGAGWQVGSGPKSGQSVATFIAPANGDVSIGWPLVPMEGGIEITVSANMSFSADGGVAFLLVEAFDALGAHLGWSPERHQAASFDWSADESRRALTATTWTTPAGTANIRVYFVARPVGNMTFAGASQLMVQRGPHWSAFSSEASIVQSFQALSTLDSSYASLSTTVASYDGSIATLQQSYSGLNGTLAQLSSTVQAQDASIVTLQQASSNQAGQLAQLSIDLATANSNISINAQAISTTNSNVAQLSSTVQAQGALAATNAQAISALDSNLATLTTQVRAGSQPNLVVNGSGENGLANWTFSGAGWGSTVSGSWGSIILNYSLGASEQYSVADSDIFQVWAGDLTFALETVLTNSEGVGWARGELIWLDANQNALFTSFGPSRAANHDFTQDNSGRRALTWSIQVPSGAAFARARVVFYRPSGSITVAAFRQAKVEAGAIASAYSSEASIVQSYQTLSTLSSSYASLSSTVQAQGVTISSQQTAITTIQGNVTSLFARAAMTISAGNVITGWENTTNGAVSSFRIRSDVFEVVPSTGTGERTAYSNGSWKGWDSNNVKRWQLGKQD</sequence>
<accession>A0A177J7V3</accession>
<dbReference type="EMBL" id="LSTR01000090">
    <property type="protein sequence ID" value="OAH36977.1"/>
    <property type="molecule type" value="Genomic_DNA"/>
</dbReference>
<dbReference type="RefSeq" id="WP_063977083.1">
    <property type="nucleotide sequence ID" value="NZ_LSTR01000090.1"/>
</dbReference>
<protein>
    <recommendedName>
        <fullName evidence="6">Tip attachment protein J domain-containing protein</fullName>
    </recommendedName>
</protein>
<feature type="region of interest" description="Disordered" evidence="2">
    <location>
        <begin position="73"/>
        <end position="92"/>
    </location>
</feature>
<keyword evidence="1" id="KW-0175">Coiled coil</keyword>
<comment type="caution">
    <text evidence="4">The sequence shown here is derived from an EMBL/GenBank/DDBJ whole genome shotgun (WGS) entry which is preliminary data.</text>
</comment>
<feature type="coiled-coil region" evidence="1">
    <location>
        <begin position="626"/>
        <end position="660"/>
    </location>
</feature>
<evidence type="ECO:0000256" key="3">
    <source>
        <dbReference type="SAM" id="SignalP"/>
    </source>
</evidence>
<evidence type="ECO:0000313" key="5">
    <source>
        <dbReference type="Proteomes" id="UP000077262"/>
    </source>
</evidence>
<keyword evidence="3" id="KW-0732">Signal</keyword>
<evidence type="ECO:0000256" key="2">
    <source>
        <dbReference type="SAM" id="MobiDB-lite"/>
    </source>
</evidence>
<reference evidence="4 5" key="1">
    <citation type="submission" date="2016-02" db="EMBL/GenBank/DDBJ databases">
        <authorList>
            <person name="Wen L."/>
            <person name="He K."/>
            <person name="Yang H."/>
        </authorList>
    </citation>
    <scope>NUCLEOTIDE SEQUENCE [LARGE SCALE GENOMIC DNA]</scope>
    <source>
        <strain evidence="4 5">CD09_2</strain>
    </source>
</reference>
<evidence type="ECO:0000256" key="1">
    <source>
        <dbReference type="SAM" id="Coils"/>
    </source>
</evidence>
<feature type="compositionally biased region" description="Polar residues" evidence="2">
    <location>
        <begin position="73"/>
        <end position="88"/>
    </location>
</feature>
<evidence type="ECO:0000313" key="4">
    <source>
        <dbReference type="EMBL" id="OAH36977.1"/>
    </source>
</evidence>
<dbReference type="OrthoDB" id="7172230at2"/>
<feature type="chain" id="PRO_5008064700" description="Tip attachment protein J domain-containing protein" evidence="3">
    <location>
        <begin position="25"/>
        <end position="1367"/>
    </location>
</feature>
<dbReference type="Gene3D" id="1.10.287.1490">
    <property type="match status" value="2"/>
</dbReference>
<proteinExistence type="predicted"/>
<dbReference type="Proteomes" id="UP000077262">
    <property type="component" value="Unassembled WGS sequence"/>
</dbReference>
<gene>
    <name evidence="4" type="ORF">AX777_18230</name>
</gene>